<dbReference type="EMBL" id="CM009749">
    <property type="protein sequence ID" value="PUZ74944.1"/>
    <property type="molecule type" value="Genomic_DNA"/>
</dbReference>
<dbReference type="Gramene" id="PUZ74944">
    <property type="protein sequence ID" value="PUZ74944"/>
    <property type="gene ID" value="GQ55_1G107200"/>
</dbReference>
<sequence>MELDDEFNQIVMKELIDPSSSDDENDLFFGAAHMIIEDSVNHPSQIGYVKGHDVVDRERLFWHDLLYKDYFSDNPTFRVKTFKRRFG</sequence>
<evidence type="ECO:0000313" key="1">
    <source>
        <dbReference type="EMBL" id="PUZ74944.1"/>
    </source>
</evidence>
<reference evidence="1 2" key="1">
    <citation type="submission" date="2018-04" db="EMBL/GenBank/DDBJ databases">
        <title>WGS assembly of Panicum hallii var. hallii HAL2.</title>
        <authorList>
            <person name="Lovell J."/>
            <person name="Jenkins J."/>
            <person name="Lowry D."/>
            <person name="Mamidi S."/>
            <person name="Sreedasyam A."/>
            <person name="Weng X."/>
            <person name="Barry K."/>
            <person name="Bonette J."/>
            <person name="Campitelli B."/>
            <person name="Daum C."/>
            <person name="Gordon S."/>
            <person name="Gould B."/>
            <person name="Lipzen A."/>
            <person name="MacQueen A."/>
            <person name="Palacio-Mejia J."/>
            <person name="Plott C."/>
            <person name="Shakirov E."/>
            <person name="Shu S."/>
            <person name="Yoshinaga Y."/>
            <person name="Zane M."/>
            <person name="Rokhsar D."/>
            <person name="Grimwood J."/>
            <person name="Schmutz J."/>
            <person name="Juenger T."/>
        </authorList>
    </citation>
    <scope>NUCLEOTIDE SEQUENCE [LARGE SCALE GENOMIC DNA]</scope>
    <source>
        <strain evidence="2">cv. HAL2</strain>
    </source>
</reference>
<accession>A0A2T7F4G8</accession>
<keyword evidence="2" id="KW-1185">Reference proteome</keyword>
<organism evidence="1 2">
    <name type="scientific">Panicum hallii var. hallii</name>
    <dbReference type="NCBI Taxonomy" id="1504633"/>
    <lineage>
        <taxon>Eukaryota</taxon>
        <taxon>Viridiplantae</taxon>
        <taxon>Streptophyta</taxon>
        <taxon>Embryophyta</taxon>
        <taxon>Tracheophyta</taxon>
        <taxon>Spermatophyta</taxon>
        <taxon>Magnoliopsida</taxon>
        <taxon>Liliopsida</taxon>
        <taxon>Poales</taxon>
        <taxon>Poaceae</taxon>
        <taxon>PACMAD clade</taxon>
        <taxon>Panicoideae</taxon>
        <taxon>Panicodae</taxon>
        <taxon>Paniceae</taxon>
        <taxon>Panicinae</taxon>
        <taxon>Panicum</taxon>
        <taxon>Panicum sect. Panicum</taxon>
    </lineage>
</organism>
<protein>
    <submittedName>
        <fullName evidence="1">Uncharacterized protein</fullName>
    </submittedName>
</protein>
<name>A0A2T7F4G8_9POAL</name>
<proteinExistence type="predicted"/>
<dbReference type="OrthoDB" id="124998at2759"/>
<dbReference type="AlphaFoldDB" id="A0A2T7F4G8"/>
<dbReference type="Proteomes" id="UP000244336">
    <property type="component" value="Chromosome 1"/>
</dbReference>
<gene>
    <name evidence="1" type="ORF">GQ55_1G107200</name>
</gene>
<evidence type="ECO:0000313" key="2">
    <source>
        <dbReference type="Proteomes" id="UP000244336"/>
    </source>
</evidence>